<dbReference type="InterPro" id="IPR009875">
    <property type="entry name" value="PilZ_domain"/>
</dbReference>
<reference evidence="3" key="1">
    <citation type="journal article" date="2011" name="J. Bacteriol.">
        <title>Genome sequences of eight morphologically diverse alphaproteobacteria.</title>
        <authorList>
            <consortium name="US DOE Joint Genome Institute"/>
            <person name="Brown P.J."/>
            <person name="Kysela D.T."/>
            <person name="Buechlein A."/>
            <person name="Hemmerich C."/>
            <person name="Brun Y.V."/>
        </authorList>
    </citation>
    <scope>NUCLEOTIDE SEQUENCE [LARGE SCALE GENOMIC DNA]</scope>
    <source>
        <strain evidence="3">ATCC 51888 / DSM 1869 / NCIB 11706 / TK 0415</strain>
    </source>
</reference>
<dbReference type="SUPFAM" id="SSF141371">
    <property type="entry name" value="PilZ domain-like"/>
    <property type="match status" value="1"/>
</dbReference>
<evidence type="ECO:0000259" key="1">
    <source>
        <dbReference type="Pfam" id="PF07238"/>
    </source>
</evidence>
<dbReference type="GO" id="GO:0035438">
    <property type="term" value="F:cyclic-di-GMP binding"/>
    <property type="evidence" value="ECO:0007669"/>
    <property type="project" value="InterPro"/>
</dbReference>
<keyword evidence="3" id="KW-1185">Reference proteome</keyword>
<protein>
    <submittedName>
        <fullName evidence="2">Type IV pilus assembly PilZ</fullName>
    </submittedName>
</protein>
<evidence type="ECO:0000313" key="2">
    <source>
        <dbReference type="EMBL" id="ADJ23692.1"/>
    </source>
</evidence>
<organism evidence="2 3">
    <name type="scientific">Hyphomicrobium denitrificans (strain ATCC 51888 / DSM 1869 / NCIMB 11706 / TK 0415)</name>
    <dbReference type="NCBI Taxonomy" id="582899"/>
    <lineage>
        <taxon>Bacteria</taxon>
        <taxon>Pseudomonadati</taxon>
        <taxon>Pseudomonadota</taxon>
        <taxon>Alphaproteobacteria</taxon>
        <taxon>Hyphomicrobiales</taxon>
        <taxon>Hyphomicrobiaceae</taxon>
        <taxon>Hyphomicrobium</taxon>
    </lineage>
</organism>
<sequence>MRDTVMQGQFLRRKDQRRRVQFSAIAECHGIARAIEVVDFSNAGLRIDKVSGLAAGDRLKISFTPDISVEGTIVWLVWHKAGVQFTKPLKQDAAAYQYLLERAAFIEQAHVRAISSLAQREAQKLHETDQT</sequence>
<gene>
    <name evidence="2" type="ordered locus">Hden_1889</name>
</gene>
<dbReference type="OrthoDB" id="7929489at2"/>
<name>D8JZ90_HYPDA</name>
<dbReference type="RefSeq" id="WP_013215851.1">
    <property type="nucleotide sequence ID" value="NC_014313.1"/>
</dbReference>
<feature type="domain" description="PilZ" evidence="1">
    <location>
        <begin position="12"/>
        <end position="93"/>
    </location>
</feature>
<dbReference type="Proteomes" id="UP000002033">
    <property type="component" value="Chromosome"/>
</dbReference>
<evidence type="ECO:0000313" key="3">
    <source>
        <dbReference type="Proteomes" id="UP000002033"/>
    </source>
</evidence>
<dbReference type="STRING" id="582899.Hden_1889"/>
<proteinExistence type="predicted"/>
<dbReference type="AlphaFoldDB" id="D8JZ90"/>
<dbReference type="KEGG" id="hdn:Hden_1889"/>
<dbReference type="HOGENOM" id="CLU_158544_0_0_5"/>
<accession>D8JZ90</accession>
<dbReference type="EMBL" id="CP002083">
    <property type="protein sequence ID" value="ADJ23692.1"/>
    <property type="molecule type" value="Genomic_DNA"/>
</dbReference>
<dbReference type="Pfam" id="PF07238">
    <property type="entry name" value="PilZ"/>
    <property type="match status" value="1"/>
</dbReference>